<dbReference type="InterPro" id="IPR000531">
    <property type="entry name" value="Beta-barrel_TonB"/>
</dbReference>
<dbReference type="PROSITE" id="PS52016">
    <property type="entry name" value="TONB_DEPENDENT_REC_3"/>
    <property type="match status" value="1"/>
</dbReference>
<evidence type="ECO:0000256" key="8">
    <source>
        <dbReference type="ARBA" id="ARBA00023065"/>
    </source>
</evidence>
<accession>A0A7Y0L9F4</accession>
<keyword evidence="16" id="KW-0675">Receptor</keyword>
<evidence type="ECO:0000256" key="6">
    <source>
        <dbReference type="ARBA" id="ARBA00022729"/>
    </source>
</evidence>
<dbReference type="Pfam" id="PF00593">
    <property type="entry name" value="TonB_dep_Rec_b-barrel"/>
    <property type="match status" value="1"/>
</dbReference>
<dbReference type="InterPro" id="IPR039426">
    <property type="entry name" value="TonB-dep_rcpt-like"/>
</dbReference>
<evidence type="ECO:0000256" key="3">
    <source>
        <dbReference type="ARBA" id="ARBA00022452"/>
    </source>
</evidence>
<dbReference type="InterPro" id="IPR037066">
    <property type="entry name" value="Plug_dom_sf"/>
</dbReference>
<dbReference type="PANTHER" id="PTHR32552">
    <property type="entry name" value="FERRICHROME IRON RECEPTOR-RELATED"/>
    <property type="match status" value="1"/>
</dbReference>
<keyword evidence="17" id="KW-1185">Reference proteome</keyword>
<evidence type="ECO:0000256" key="12">
    <source>
        <dbReference type="PROSITE-ProRule" id="PRU01360"/>
    </source>
</evidence>
<evidence type="ECO:0000256" key="13">
    <source>
        <dbReference type="RuleBase" id="RU003357"/>
    </source>
</evidence>
<keyword evidence="7" id="KW-0408">Iron</keyword>
<dbReference type="SUPFAM" id="SSF56935">
    <property type="entry name" value="Porins"/>
    <property type="match status" value="1"/>
</dbReference>
<keyword evidence="10 12" id="KW-0472">Membrane</keyword>
<feature type="domain" description="TonB-dependent receptor plug" evidence="15">
    <location>
        <begin position="16"/>
        <end position="126"/>
    </location>
</feature>
<feature type="domain" description="TonB-dependent receptor-like beta-barrel" evidence="14">
    <location>
        <begin position="144"/>
        <end position="617"/>
    </location>
</feature>
<keyword evidence="2 12" id="KW-0813">Transport</keyword>
<evidence type="ECO:0000256" key="10">
    <source>
        <dbReference type="ARBA" id="ARBA00023136"/>
    </source>
</evidence>
<dbReference type="Gene3D" id="2.40.170.20">
    <property type="entry name" value="TonB-dependent receptor, beta-barrel domain"/>
    <property type="match status" value="1"/>
</dbReference>
<dbReference type="InterPro" id="IPR036942">
    <property type="entry name" value="Beta-barrel_TonB_sf"/>
</dbReference>
<dbReference type="GO" id="GO:0015344">
    <property type="term" value="F:siderophore uptake transmembrane transporter activity"/>
    <property type="evidence" value="ECO:0007669"/>
    <property type="project" value="TreeGrafter"/>
</dbReference>
<dbReference type="Proteomes" id="UP000568664">
    <property type="component" value="Unassembled WGS sequence"/>
</dbReference>
<keyword evidence="5 12" id="KW-0812">Transmembrane</keyword>
<evidence type="ECO:0000256" key="9">
    <source>
        <dbReference type="ARBA" id="ARBA00023077"/>
    </source>
</evidence>
<keyword evidence="4" id="KW-0410">Iron transport</keyword>
<dbReference type="Pfam" id="PF07715">
    <property type="entry name" value="Plug"/>
    <property type="match status" value="1"/>
</dbReference>
<dbReference type="InterPro" id="IPR012910">
    <property type="entry name" value="Plug_dom"/>
</dbReference>
<reference evidence="16 17" key="1">
    <citation type="submission" date="2020-04" db="EMBL/GenBank/DDBJ databases">
        <title>Thalassotalea sp. M1531, isolated from the surface of marine red alga.</title>
        <authorList>
            <person name="Pang L."/>
            <person name="Lu D.-C."/>
        </authorList>
    </citation>
    <scope>NUCLEOTIDE SEQUENCE [LARGE SCALE GENOMIC DNA]</scope>
    <source>
        <strain evidence="16 17">M1531</strain>
    </source>
</reference>
<keyword evidence="8" id="KW-0406">Ion transport</keyword>
<organism evidence="16 17">
    <name type="scientific">Thalassotalea algicola</name>
    <dbReference type="NCBI Taxonomy" id="2716224"/>
    <lineage>
        <taxon>Bacteria</taxon>
        <taxon>Pseudomonadati</taxon>
        <taxon>Pseudomonadota</taxon>
        <taxon>Gammaproteobacteria</taxon>
        <taxon>Alteromonadales</taxon>
        <taxon>Colwelliaceae</taxon>
        <taxon>Thalassotalea</taxon>
    </lineage>
</organism>
<gene>
    <name evidence="16" type="ORF">HII17_01470</name>
</gene>
<sequence>MEQITVTATAGEHHLIDVESNLSVVDTEALDLIQHEHINQALSRVSGGWISRGNGQEHLTAIRSPVLTGAGGCGAFFIAQDGVSLRAPGFCNTNQLFDANTEQASRIEVLKGPNSTLYGSNAVHGVINVITPDAFNQKFSTVGFSTGPNDYYKGNYSTQFSNEEHAFLLYGNGSHDGGYKDNSGYAQQKINFIHQFQSPLWSTKTVIAATNLNQETAGFIQGFESYKDEGLKTDNPNPEAFRDSQAFRAYSEIKYQVNPTTLYQMTPYVRWTEMEFLQHYLPWQPVEKNAQKSLGVKASIEKQFEHFNWFAGIDADLTEGELEEFQGEAFSTTIPAGMHYDYTVDASVISPSTQLQWLASEALTLSAGVRYDKTEYDYNNHLSAGDACAPTVDNCRFTRPIDQKVDFDEFSYQLSGRLLLADSMSIYGQVSNGYRSPQATELFRLQAGQQVTDLQSEKMTSIELGTRGLLNSLFYDVTLYTMEKENFIFQDTNRHNISNGKTSHFGIEFTLNYMLPNDFYVNANGTFANHQYESSLLISREDINGNEIDTAPQHMGSVQVGWQPQARTRVELEWLHLGNYYLNPENTAEYTGHNLFNLRAAFTLNRHWSVNVRVLNLLDEDYAERADFGFGNYRYFVGEPRSVFASINYMFDE</sequence>
<evidence type="ECO:0000259" key="15">
    <source>
        <dbReference type="Pfam" id="PF07715"/>
    </source>
</evidence>
<evidence type="ECO:0000313" key="17">
    <source>
        <dbReference type="Proteomes" id="UP000568664"/>
    </source>
</evidence>
<comment type="caution">
    <text evidence="16">The sequence shown here is derived from an EMBL/GenBank/DDBJ whole genome shotgun (WGS) entry which is preliminary data.</text>
</comment>
<dbReference type="GO" id="GO:0009279">
    <property type="term" value="C:cell outer membrane"/>
    <property type="evidence" value="ECO:0007669"/>
    <property type="project" value="UniProtKB-SubCell"/>
</dbReference>
<dbReference type="EMBL" id="JABBXH010000001">
    <property type="protein sequence ID" value="NMP30217.1"/>
    <property type="molecule type" value="Genomic_DNA"/>
</dbReference>
<keyword evidence="6" id="KW-0732">Signal</keyword>
<evidence type="ECO:0000256" key="2">
    <source>
        <dbReference type="ARBA" id="ARBA00022448"/>
    </source>
</evidence>
<proteinExistence type="inferred from homology"/>
<evidence type="ECO:0000256" key="1">
    <source>
        <dbReference type="ARBA" id="ARBA00004571"/>
    </source>
</evidence>
<name>A0A7Y0L9F4_9GAMM</name>
<dbReference type="Gene3D" id="2.170.130.10">
    <property type="entry name" value="TonB-dependent receptor, plug domain"/>
    <property type="match status" value="1"/>
</dbReference>
<evidence type="ECO:0000313" key="16">
    <source>
        <dbReference type="EMBL" id="NMP30217.1"/>
    </source>
</evidence>
<comment type="subcellular location">
    <subcellularLocation>
        <location evidence="1 12">Cell outer membrane</location>
        <topology evidence="1 12">Multi-pass membrane protein</topology>
    </subcellularLocation>
</comment>
<keyword evidence="9 13" id="KW-0798">TonB box</keyword>
<keyword evidence="11 12" id="KW-0998">Cell outer membrane</keyword>
<dbReference type="AlphaFoldDB" id="A0A7Y0L9F4"/>
<keyword evidence="3 12" id="KW-1134">Transmembrane beta strand</keyword>
<evidence type="ECO:0000256" key="11">
    <source>
        <dbReference type="ARBA" id="ARBA00023237"/>
    </source>
</evidence>
<dbReference type="PANTHER" id="PTHR32552:SF89">
    <property type="entry name" value="CATECHOLATE SIDEROPHORE RECEPTOR FIU"/>
    <property type="match status" value="1"/>
</dbReference>
<protein>
    <submittedName>
        <fullName evidence="16">TonB-dependent receptor</fullName>
    </submittedName>
</protein>
<evidence type="ECO:0000256" key="5">
    <source>
        <dbReference type="ARBA" id="ARBA00022692"/>
    </source>
</evidence>
<comment type="similarity">
    <text evidence="12 13">Belongs to the TonB-dependent receptor family.</text>
</comment>
<evidence type="ECO:0000259" key="14">
    <source>
        <dbReference type="Pfam" id="PF00593"/>
    </source>
</evidence>
<evidence type="ECO:0000256" key="4">
    <source>
        <dbReference type="ARBA" id="ARBA00022496"/>
    </source>
</evidence>
<evidence type="ECO:0000256" key="7">
    <source>
        <dbReference type="ARBA" id="ARBA00023004"/>
    </source>
</evidence>